<name>A0A2Z6DXW8_HYDTE</name>
<accession>A0A2Z6DXW8</accession>
<dbReference type="RefSeq" id="WP_119334986.1">
    <property type="nucleotide sequence ID" value="NZ_AP018558.1"/>
</dbReference>
<reference evidence="1 2" key="1">
    <citation type="submission" date="2018-04" db="EMBL/GenBank/DDBJ databases">
        <title>Complete genome sequence of Hydrogenophilus thermoluteolus TH-1.</title>
        <authorList>
            <person name="Arai H."/>
        </authorList>
    </citation>
    <scope>NUCLEOTIDE SEQUENCE [LARGE SCALE GENOMIC DNA]</scope>
    <source>
        <strain evidence="1 2">TH-1</strain>
    </source>
</reference>
<gene>
    <name evidence="1" type="ORF">HPTL_0965</name>
</gene>
<evidence type="ECO:0000313" key="1">
    <source>
        <dbReference type="EMBL" id="BBD77232.1"/>
    </source>
</evidence>
<dbReference type="InterPro" id="IPR006522">
    <property type="entry name" value="Phage_virion_morphogenesis"/>
</dbReference>
<dbReference type="EMBL" id="AP018558">
    <property type="protein sequence ID" value="BBD77232.1"/>
    <property type="molecule type" value="Genomic_DNA"/>
</dbReference>
<sequence length="161" mass="17359">MIKIEVDDKAVRRALDDLSRRLDDITPAMHAIGQALAEGSRERILSGRDWTGTPFAPNSPVTLARKKGEKPLIDSKSFVTTRLHYEAGRDSVAVGSSAAQAAVLQFGAKKGAFGKTKRGASIPWGDIPARRYLPVTQDGQLDAAARSLILDTLTDYLAEAL</sequence>
<proteinExistence type="predicted"/>
<organism evidence="1 2">
    <name type="scientific">Hydrogenophilus thermoluteolus</name>
    <name type="common">Pseudomonas hydrogenothermophila</name>
    <dbReference type="NCBI Taxonomy" id="297"/>
    <lineage>
        <taxon>Bacteria</taxon>
        <taxon>Pseudomonadati</taxon>
        <taxon>Pseudomonadota</taxon>
        <taxon>Hydrogenophilia</taxon>
        <taxon>Hydrogenophilales</taxon>
        <taxon>Hydrogenophilaceae</taxon>
        <taxon>Hydrogenophilus</taxon>
    </lineage>
</organism>
<dbReference type="Pfam" id="PF05069">
    <property type="entry name" value="Phage_tail_S"/>
    <property type="match status" value="1"/>
</dbReference>
<evidence type="ECO:0000313" key="2">
    <source>
        <dbReference type="Proteomes" id="UP000262004"/>
    </source>
</evidence>
<dbReference type="Proteomes" id="UP000262004">
    <property type="component" value="Chromosome"/>
</dbReference>
<keyword evidence="2" id="KW-1185">Reference proteome</keyword>
<dbReference type="OrthoDB" id="2081253at2"/>
<dbReference type="KEGG" id="htl:HPTL_0965"/>
<protein>
    <submittedName>
        <fullName evidence="1">Virion morphogenesis protein</fullName>
    </submittedName>
</protein>
<dbReference type="AlphaFoldDB" id="A0A2Z6DXW8"/>